<feature type="compositionally biased region" description="Basic and acidic residues" evidence="1">
    <location>
        <begin position="41"/>
        <end position="52"/>
    </location>
</feature>
<gene>
    <name evidence="2" type="ORF">LSALG_LOCUS16648</name>
</gene>
<feature type="region of interest" description="Disordered" evidence="1">
    <location>
        <begin position="33"/>
        <end position="52"/>
    </location>
</feature>
<evidence type="ECO:0000313" key="2">
    <source>
        <dbReference type="EMBL" id="CAI9276679.1"/>
    </source>
</evidence>
<accession>A0AA35YML6</accession>
<evidence type="ECO:0000256" key="1">
    <source>
        <dbReference type="SAM" id="MobiDB-lite"/>
    </source>
</evidence>
<dbReference type="EMBL" id="OX465079">
    <property type="protein sequence ID" value="CAI9276679.1"/>
    <property type="molecule type" value="Genomic_DNA"/>
</dbReference>
<keyword evidence="3" id="KW-1185">Reference proteome</keyword>
<dbReference type="PANTHER" id="PTHR33696">
    <property type="entry name" value="T22J18.15-RELATED"/>
    <property type="match status" value="1"/>
</dbReference>
<dbReference type="AlphaFoldDB" id="A0AA35YML6"/>
<evidence type="ECO:0000313" key="3">
    <source>
        <dbReference type="Proteomes" id="UP001177003"/>
    </source>
</evidence>
<name>A0AA35YML6_LACSI</name>
<dbReference type="Proteomes" id="UP001177003">
    <property type="component" value="Chromosome 3"/>
</dbReference>
<protein>
    <submittedName>
        <fullName evidence="2">Uncharacterized protein</fullName>
    </submittedName>
</protein>
<reference evidence="2" key="1">
    <citation type="submission" date="2023-04" db="EMBL/GenBank/DDBJ databases">
        <authorList>
            <person name="Vijverberg K."/>
            <person name="Xiong W."/>
            <person name="Schranz E."/>
        </authorList>
    </citation>
    <scope>NUCLEOTIDE SEQUENCE</scope>
</reference>
<sequence>MPGVPKSMASPRCALVNGLSRNNLEVQRKVTLPLPPGSLREPLRSESKRMYSSEEDPFIAAIIKCTKDCDDDKGEDDIKKRFGSRVWTRKSFLSSCKHSFDVEEGHLSTRPSSFVVRGLYHMQQRRRRN</sequence>
<proteinExistence type="predicted"/>
<organism evidence="2 3">
    <name type="scientific">Lactuca saligna</name>
    <name type="common">Willowleaf lettuce</name>
    <dbReference type="NCBI Taxonomy" id="75948"/>
    <lineage>
        <taxon>Eukaryota</taxon>
        <taxon>Viridiplantae</taxon>
        <taxon>Streptophyta</taxon>
        <taxon>Embryophyta</taxon>
        <taxon>Tracheophyta</taxon>
        <taxon>Spermatophyta</taxon>
        <taxon>Magnoliopsida</taxon>
        <taxon>eudicotyledons</taxon>
        <taxon>Gunneridae</taxon>
        <taxon>Pentapetalae</taxon>
        <taxon>asterids</taxon>
        <taxon>campanulids</taxon>
        <taxon>Asterales</taxon>
        <taxon>Asteraceae</taxon>
        <taxon>Cichorioideae</taxon>
        <taxon>Cichorieae</taxon>
        <taxon>Lactucinae</taxon>
        <taxon>Lactuca</taxon>
    </lineage>
</organism>
<dbReference type="PANTHER" id="PTHR33696:SF3">
    <property type="entry name" value="FLZ-TYPE DOMAIN-CONTAINING PROTEIN"/>
    <property type="match status" value="1"/>
</dbReference>